<dbReference type="Gene3D" id="1.20.5.1930">
    <property type="match status" value="1"/>
</dbReference>
<evidence type="ECO:0000256" key="10">
    <source>
        <dbReference type="ARBA" id="ARBA00022723"/>
    </source>
</evidence>
<comment type="subcellular location">
    <subcellularLocation>
        <location evidence="3">Cytoplasm</location>
    </subcellularLocation>
</comment>
<keyword evidence="8" id="KW-0597">Phosphoprotein</keyword>
<evidence type="ECO:0000256" key="17">
    <source>
        <dbReference type="ARBA" id="ARBA00024827"/>
    </source>
</evidence>
<comment type="caution">
    <text evidence="21">The sequence shown here is derived from an EMBL/GenBank/DDBJ whole genome shotgun (WGS) entry which is preliminary data.</text>
</comment>
<name>A0A951QEE9_9CYAN</name>
<dbReference type="GO" id="GO:0046983">
    <property type="term" value="F:protein dimerization activity"/>
    <property type="evidence" value="ECO:0007669"/>
    <property type="project" value="InterPro"/>
</dbReference>
<evidence type="ECO:0000256" key="2">
    <source>
        <dbReference type="ARBA" id="ARBA00001966"/>
    </source>
</evidence>
<dbReference type="InterPro" id="IPR011712">
    <property type="entry name" value="Sig_transdc_His_kin_sub3_dim/P"/>
</dbReference>
<dbReference type="CDD" id="cd16917">
    <property type="entry name" value="HATPase_UhpB-NarQ-NarX-like"/>
    <property type="match status" value="1"/>
</dbReference>
<keyword evidence="14" id="KW-0408">Iron</keyword>
<evidence type="ECO:0000256" key="4">
    <source>
        <dbReference type="ARBA" id="ARBA00012438"/>
    </source>
</evidence>
<dbReference type="GO" id="GO:0051539">
    <property type="term" value="F:4 iron, 4 sulfur cluster binding"/>
    <property type="evidence" value="ECO:0007669"/>
    <property type="project" value="UniProtKB-KW"/>
</dbReference>
<keyword evidence="16" id="KW-0411">Iron-sulfur</keyword>
<dbReference type="PRINTS" id="PR00344">
    <property type="entry name" value="BCTRLSENSOR"/>
</dbReference>
<evidence type="ECO:0000256" key="19">
    <source>
        <dbReference type="SAM" id="Phobius"/>
    </source>
</evidence>
<dbReference type="GO" id="GO:0000155">
    <property type="term" value="F:phosphorelay sensor kinase activity"/>
    <property type="evidence" value="ECO:0007669"/>
    <property type="project" value="InterPro"/>
</dbReference>
<dbReference type="PANTHER" id="PTHR24421">
    <property type="entry name" value="NITRATE/NITRITE SENSOR PROTEIN NARX-RELATED"/>
    <property type="match status" value="1"/>
</dbReference>
<comment type="cofactor">
    <cofactor evidence="2">
        <name>[4Fe-4S] cluster</name>
        <dbReference type="ChEBI" id="CHEBI:49883"/>
    </cofactor>
</comment>
<proteinExistence type="predicted"/>
<dbReference type="InterPro" id="IPR003594">
    <property type="entry name" value="HATPase_dom"/>
</dbReference>
<feature type="transmembrane region" description="Helical" evidence="19">
    <location>
        <begin position="143"/>
        <end position="161"/>
    </location>
</feature>
<dbReference type="InterPro" id="IPR036890">
    <property type="entry name" value="HATPase_C_sf"/>
</dbReference>
<evidence type="ECO:0000256" key="13">
    <source>
        <dbReference type="ARBA" id="ARBA00022840"/>
    </source>
</evidence>
<dbReference type="PROSITE" id="PS50109">
    <property type="entry name" value="HIS_KIN"/>
    <property type="match status" value="1"/>
</dbReference>
<dbReference type="GO" id="GO:0016020">
    <property type="term" value="C:membrane"/>
    <property type="evidence" value="ECO:0007669"/>
    <property type="project" value="InterPro"/>
</dbReference>
<accession>A0A951QEE9</accession>
<keyword evidence="19" id="KW-1133">Transmembrane helix</keyword>
<dbReference type="Pfam" id="PF07730">
    <property type="entry name" value="HisKA_3"/>
    <property type="match status" value="1"/>
</dbReference>
<protein>
    <recommendedName>
        <fullName evidence="5">Oxygen sensor histidine kinase NreB</fullName>
        <ecNumber evidence="4">2.7.13.3</ecNumber>
    </recommendedName>
    <alternativeName>
        <fullName evidence="18">Nitrogen regulation protein B</fullName>
    </alternativeName>
</protein>
<reference evidence="21" key="2">
    <citation type="journal article" date="2022" name="Microbiol. Resour. Announc.">
        <title>Metagenome Sequencing to Explore Phylogenomics of Terrestrial Cyanobacteria.</title>
        <authorList>
            <person name="Ward R.D."/>
            <person name="Stajich J.E."/>
            <person name="Johansen J.R."/>
            <person name="Huntemann M."/>
            <person name="Clum A."/>
            <person name="Foster B."/>
            <person name="Foster B."/>
            <person name="Roux S."/>
            <person name="Palaniappan K."/>
            <person name="Varghese N."/>
            <person name="Mukherjee S."/>
            <person name="Reddy T.B.K."/>
            <person name="Daum C."/>
            <person name="Copeland A."/>
            <person name="Chen I.A."/>
            <person name="Ivanova N.N."/>
            <person name="Kyrpides N.C."/>
            <person name="Shapiro N."/>
            <person name="Eloe-Fadrosh E.A."/>
            <person name="Pietrasiak N."/>
        </authorList>
    </citation>
    <scope>NUCLEOTIDE SEQUENCE</scope>
    <source>
        <strain evidence="21">UHER 2000/2452</strain>
    </source>
</reference>
<evidence type="ECO:0000256" key="14">
    <source>
        <dbReference type="ARBA" id="ARBA00023004"/>
    </source>
</evidence>
<evidence type="ECO:0000256" key="18">
    <source>
        <dbReference type="ARBA" id="ARBA00030800"/>
    </source>
</evidence>
<feature type="transmembrane region" description="Helical" evidence="19">
    <location>
        <begin position="40"/>
        <end position="58"/>
    </location>
</feature>
<keyword evidence="10" id="KW-0479">Metal-binding</keyword>
<keyword evidence="19" id="KW-0812">Transmembrane</keyword>
<comment type="function">
    <text evidence="17">Member of the two-component regulatory system NreB/NreC involved in the control of dissimilatory nitrate/nitrite reduction in response to oxygen. NreB functions as a direct oxygen sensor histidine kinase which is autophosphorylated, in the absence of oxygen, probably at the conserved histidine residue, and transfers its phosphate group probably to a conserved aspartate residue of NreC. NreB/NreC activates the expression of the nitrate (narGHJI) and nitrite (nir) reductase operons, as well as the putative nitrate transporter gene narT.</text>
</comment>
<gene>
    <name evidence="21" type="ORF">KME15_20870</name>
</gene>
<evidence type="ECO:0000259" key="20">
    <source>
        <dbReference type="PROSITE" id="PS50109"/>
    </source>
</evidence>
<dbReference type="Proteomes" id="UP000757435">
    <property type="component" value="Unassembled WGS sequence"/>
</dbReference>
<keyword evidence="9" id="KW-0808">Transferase</keyword>
<dbReference type="InterPro" id="IPR004358">
    <property type="entry name" value="Sig_transdc_His_kin-like_C"/>
</dbReference>
<reference evidence="21" key="1">
    <citation type="submission" date="2021-05" db="EMBL/GenBank/DDBJ databases">
        <authorList>
            <person name="Pietrasiak N."/>
            <person name="Ward R."/>
            <person name="Stajich J.E."/>
            <person name="Kurbessoian T."/>
        </authorList>
    </citation>
    <scope>NUCLEOTIDE SEQUENCE</scope>
    <source>
        <strain evidence="21">UHER 2000/2452</strain>
    </source>
</reference>
<dbReference type="EMBL" id="JAHHHD010000030">
    <property type="protein sequence ID" value="MBW4661136.1"/>
    <property type="molecule type" value="Genomic_DNA"/>
</dbReference>
<dbReference type="SMART" id="SM00387">
    <property type="entry name" value="HATPase_c"/>
    <property type="match status" value="1"/>
</dbReference>
<evidence type="ECO:0000256" key="12">
    <source>
        <dbReference type="ARBA" id="ARBA00022777"/>
    </source>
</evidence>
<evidence type="ECO:0000313" key="21">
    <source>
        <dbReference type="EMBL" id="MBW4661136.1"/>
    </source>
</evidence>
<feature type="transmembrane region" description="Helical" evidence="19">
    <location>
        <begin position="70"/>
        <end position="88"/>
    </location>
</feature>
<dbReference type="InterPro" id="IPR005467">
    <property type="entry name" value="His_kinase_dom"/>
</dbReference>
<evidence type="ECO:0000256" key="16">
    <source>
        <dbReference type="ARBA" id="ARBA00023014"/>
    </source>
</evidence>
<keyword evidence="19" id="KW-0472">Membrane</keyword>
<evidence type="ECO:0000256" key="6">
    <source>
        <dbReference type="ARBA" id="ARBA00022485"/>
    </source>
</evidence>
<keyword evidence="15" id="KW-0902">Two-component regulatory system</keyword>
<evidence type="ECO:0000313" key="22">
    <source>
        <dbReference type="Proteomes" id="UP000757435"/>
    </source>
</evidence>
<keyword evidence="11" id="KW-0547">Nucleotide-binding</keyword>
<evidence type="ECO:0000256" key="1">
    <source>
        <dbReference type="ARBA" id="ARBA00000085"/>
    </source>
</evidence>
<evidence type="ECO:0000256" key="5">
    <source>
        <dbReference type="ARBA" id="ARBA00017322"/>
    </source>
</evidence>
<dbReference type="AlphaFoldDB" id="A0A951QEE9"/>
<organism evidence="21 22">
    <name type="scientific">Drouetiella hepatica Uher 2000/2452</name>
    <dbReference type="NCBI Taxonomy" id="904376"/>
    <lineage>
        <taxon>Bacteria</taxon>
        <taxon>Bacillati</taxon>
        <taxon>Cyanobacteriota</taxon>
        <taxon>Cyanophyceae</taxon>
        <taxon>Oculatellales</taxon>
        <taxon>Oculatellaceae</taxon>
        <taxon>Drouetiella</taxon>
    </lineage>
</organism>
<evidence type="ECO:0000256" key="15">
    <source>
        <dbReference type="ARBA" id="ARBA00023012"/>
    </source>
</evidence>
<feature type="transmembrane region" description="Helical" evidence="19">
    <location>
        <begin position="108"/>
        <end position="131"/>
    </location>
</feature>
<comment type="catalytic activity">
    <reaction evidence="1">
        <text>ATP + protein L-histidine = ADP + protein N-phospho-L-histidine.</text>
        <dbReference type="EC" id="2.7.13.3"/>
    </reaction>
</comment>
<evidence type="ECO:0000256" key="9">
    <source>
        <dbReference type="ARBA" id="ARBA00022679"/>
    </source>
</evidence>
<feature type="transmembrane region" description="Helical" evidence="19">
    <location>
        <begin position="190"/>
        <end position="211"/>
    </location>
</feature>
<evidence type="ECO:0000256" key="3">
    <source>
        <dbReference type="ARBA" id="ARBA00004496"/>
    </source>
</evidence>
<keyword evidence="12 21" id="KW-0418">Kinase</keyword>
<dbReference type="GO" id="GO:0046872">
    <property type="term" value="F:metal ion binding"/>
    <property type="evidence" value="ECO:0007669"/>
    <property type="project" value="UniProtKB-KW"/>
</dbReference>
<dbReference type="Gene3D" id="3.30.565.10">
    <property type="entry name" value="Histidine kinase-like ATPase, C-terminal domain"/>
    <property type="match status" value="1"/>
</dbReference>
<evidence type="ECO:0000256" key="11">
    <source>
        <dbReference type="ARBA" id="ARBA00022741"/>
    </source>
</evidence>
<dbReference type="GO" id="GO:0005524">
    <property type="term" value="F:ATP binding"/>
    <property type="evidence" value="ECO:0007669"/>
    <property type="project" value="UniProtKB-KW"/>
</dbReference>
<sequence length="444" mass="49626">MLFVLSLQYFPIASLPYDILPITFMLPKVLKPLVSQPLNHPFRLLLYLEWLLLGFASLSQILPVPFDVALRLPGLPLLWIFIFGLMGLRLPTERSRHQALYIGAEFGLIWLTIVTGGAFVTLPILIAIIMIRSCQMFQRSGRLGVAILTFVGLLLVTAQQSQMQDPMLEAFKNMQTKALPSDAEILPLKFTVAFSFGLLIFALLLLVNSLLAEHDSRTQLTIVNDKLRQYAQSAQDQATLQERNRIAREIHDTLGHALTAQSIQLENALMFCPTDAEKTQAFLIEAKQLCSQALHDVRQSVATLRSNPLLGRPLQEAIALAIQEFHQTTGITPTHTLHLSSPLSADISTTLYRIIQEALMNIYKHSSATQVAIHLQESEKEITLWIEDNGCGFHPDQNTTGFGIQVMHERILAMNGEFHLVSQPGAGCLITAQVPLDRRSRRTL</sequence>
<feature type="domain" description="Histidine kinase" evidence="20">
    <location>
        <begin position="351"/>
        <end position="438"/>
    </location>
</feature>
<keyword evidence="13" id="KW-0067">ATP-binding</keyword>
<evidence type="ECO:0000256" key="8">
    <source>
        <dbReference type="ARBA" id="ARBA00022553"/>
    </source>
</evidence>
<dbReference type="InterPro" id="IPR050482">
    <property type="entry name" value="Sensor_HK_TwoCompSys"/>
</dbReference>
<dbReference type="EC" id="2.7.13.3" evidence="4"/>
<dbReference type="GO" id="GO:0005737">
    <property type="term" value="C:cytoplasm"/>
    <property type="evidence" value="ECO:0007669"/>
    <property type="project" value="UniProtKB-SubCell"/>
</dbReference>
<keyword evidence="6" id="KW-0004">4Fe-4S</keyword>
<keyword evidence="7" id="KW-0963">Cytoplasm</keyword>
<evidence type="ECO:0000256" key="7">
    <source>
        <dbReference type="ARBA" id="ARBA00022490"/>
    </source>
</evidence>
<dbReference type="SUPFAM" id="SSF55874">
    <property type="entry name" value="ATPase domain of HSP90 chaperone/DNA topoisomerase II/histidine kinase"/>
    <property type="match status" value="1"/>
</dbReference>
<dbReference type="Pfam" id="PF02518">
    <property type="entry name" value="HATPase_c"/>
    <property type="match status" value="1"/>
</dbReference>
<dbReference type="PANTHER" id="PTHR24421:SF10">
    <property type="entry name" value="NITRATE_NITRITE SENSOR PROTEIN NARQ"/>
    <property type="match status" value="1"/>
</dbReference>